<dbReference type="Proteomes" id="UP000318801">
    <property type="component" value="Unassembled WGS sequence"/>
</dbReference>
<proteinExistence type="predicted"/>
<sequence length="151" mass="17228">MRPTAPPSYDSLPLAHDSVPLAQDDLDALRQSLARSEETARVSKLQLAELKGARLRNRQRIEELSSLYQSIKRKVRDDGQLRTLKMNGRIYAMRICEMQERLEAARSERNLAQRQIESHQNAIDRLPTYEEAMRSRSPTIGAALMTPAGQR</sequence>
<accession>A0A506TZJ2</accession>
<reference evidence="1 2" key="1">
    <citation type="submission" date="2019-06" db="EMBL/GenBank/DDBJ databases">
        <authorList>
            <person name="Li M."/>
        </authorList>
    </citation>
    <scope>NUCLEOTIDE SEQUENCE [LARGE SCALE GENOMIC DNA]</scope>
    <source>
        <strain evidence="1 2">BGMRC2036</strain>
    </source>
</reference>
<protein>
    <submittedName>
        <fullName evidence="1">Uncharacterized protein</fullName>
    </submittedName>
</protein>
<keyword evidence="2" id="KW-1185">Reference proteome</keyword>
<evidence type="ECO:0000313" key="2">
    <source>
        <dbReference type="Proteomes" id="UP000318801"/>
    </source>
</evidence>
<organism evidence="1 2">
    <name type="scientific">Martelella alba</name>
    <dbReference type="NCBI Taxonomy" id="2590451"/>
    <lineage>
        <taxon>Bacteria</taxon>
        <taxon>Pseudomonadati</taxon>
        <taxon>Pseudomonadota</taxon>
        <taxon>Alphaproteobacteria</taxon>
        <taxon>Hyphomicrobiales</taxon>
        <taxon>Aurantimonadaceae</taxon>
        <taxon>Martelella</taxon>
    </lineage>
</organism>
<gene>
    <name evidence="1" type="ORF">FJU08_20000</name>
</gene>
<dbReference type="AlphaFoldDB" id="A0A506TZJ2"/>
<name>A0A506TZJ2_9HYPH</name>
<dbReference type="EMBL" id="VHLG01000017">
    <property type="protein sequence ID" value="TPW27502.1"/>
    <property type="molecule type" value="Genomic_DNA"/>
</dbReference>
<comment type="caution">
    <text evidence="1">The sequence shown here is derived from an EMBL/GenBank/DDBJ whole genome shotgun (WGS) entry which is preliminary data.</text>
</comment>
<evidence type="ECO:0000313" key="1">
    <source>
        <dbReference type="EMBL" id="TPW27502.1"/>
    </source>
</evidence>
<dbReference type="RefSeq" id="WP_141150825.1">
    <property type="nucleotide sequence ID" value="NZ_VHLG01000017.1"/>
</dbReference>